<dbReference type="OMA" id="CTATFWT"/>
<dbReference type="SUPFAM" id="SSF81383">
    <property type="entry name" value="F-box domain"/>
    <property type="match status" value="1"/>
</dbReference>
<dbReference type="PROSITE" id="PS50181">
    <property type="entry name" value="FBOX"/>
    <property type="match status" value="1"/>
</dbReference>
<dbReference type="RefSeq" id="XP_024084759.1">
    <property type="nucleotide sequence ID" value="XM_024228991.1"/>
</dbReference>
<dbReference type="CTD" id="36463"/>
<dbReference type="AlphaFoldDB" id="A0A8I6TKW0"/>
<evidence type="ECO:0000256" key="4">
    <source>
        <dbReference type="ARBA" id="ARBA00022989"/>
    </source>
</evidence>
<dbReference type="PANTHER" id="PTHR20988:SF2">
    <property type="entry name" value="TRANSMEMBRANE PROTEIN 183A-RELATED"/>
    <property type="match status" value="1"/>
</dbReference>
<feature type="domain" description="F-box" evidence="7">
    <location>
        <begin position="77"/>
        <end position="123"/>
    </location>
</feature>
<evidence type="ECO:0000313" key="9">
    <source>
        <dbReference type="Proteomes" id="UP000494040"/>
    </source>
</evidence>
<dbReference type="EnsemblMetazoa" id="XM_024228991.1">
    <property type="protein sequence ID" value="XP_024084759.1"/>
    <property type="gene ID" value="LOC106672487"/>
</dbReference>
<evidence type="ECO:0000256" key="1">
    <source>
        <dbReference type="ARBA" id="ARBA00004167"/>
    </source>
</evidence>
<evidence type="ECO:0000313" key="8">
    <source>
        <dbReference type="EnsemblMetazoa" id="XP_024084759.1"/>
    </source>
</evidence>
<evidence type="ECO:0000256" key="3">
    <source>
        <dbReference type="ARBA" id="ARBA00022692"/>
    </source>
</evidence>
<keyword evidence="9" id="KW-1185">Reference proteome</keyword>
<name>A0A8I6TKW0_CIMLE</name>
<protein>
    <recommendedName>
        <fullName evidence="7">F-box domain-containing protein</fullName>
    </recommendedName>
</protein>
<dbReference type="OrthoDB" id="5955317at2759"/>
<dbReference type="GeneID" id="106672487"/>
<dbReference type="InterPro" id="IPR026509">
    <property type="entry name" value="TMEM183"/>
</dbReference>
<proteinExistence type="inferred from homology"/>
<comment type="similarity">
    <text evidence="2">Belongs to the TMEM183 family.</text>
</comment>
<evidence type="ECO:0000256" key="2">
    <source>
        <dbReference type="ARBA" id="ARBA00006744"/>
    </source>
</evidence>
<comment type="subcellular location">
    <subcellularLocation>
        <location evidence="1">Membrane</location>
        <topology evidence="1">Single-pass membrane protein</topology>
    </subcellularLocation>
</comment>
<organism evidence="8 9">
    <name type="scientific">Cimex lectularius</name>
    <name type="common">Bed bug</name>
    <name type="synonym">Acanthia lectularia</name>
    <dbReference type="NCBI Taxonomy" id="79782"/>
    <lineage>
        <taxon>Eukaryota</taxon>
        <taxon>Metazoa</taxon>
        <taxon>Ecdysozoa</taxon>
        <taxon>Arthropoda</taxon>
        <taxon>Hexapoda</taxon>
        <taxon>Insecta</taxon>
        <taxon>Pterygota</taxon>
        <taxon>Neoptera</taxon>
        <taxon>Paraneoptera</taxon>
        <taxon>Hemiptera</taxon>
        <taxon>Heteroptera</taxon>
        <taxon>Panheteroptera</taxon>
        <taxon>Cimicomorpha</taxon>
        <taxon>Cimicidae</taxon>
        <taxon>Cimex</taxon>
    </lineage>
</organism>
<dbReference type="Proteomes" id="UP000494040">
    <property type="component" value="Unassembled WGS sequence"/>
</dbReference>
<feature type="region of interest" description="Disordered" evidence="6">
    <location>
        <begin position="1"/>
        <end position="34"/>
    </location>
</feature>
<evidence type="ECO:0000256" key="6">
    <source>
        <dbReference type="SAM" id="MobiDB-lite"/>
    </source>
</evidence>
<evidence type="ECO:0000259" key="7">
    <source>
        <dbReference type="PROSITE" id="PS50181"/>
    </source>
</evidence>
<evidence type="ECO:0000256" key="5">
    <source>
        <dbReference type="ARBA" id="ARBA00023136"/>
    </source>
</evidence>
<keyword evidence="3" id="KW-0812">Transmembrane</keyword>
<dbReference type="GO" id="GO:0031647">
    <property type="term" value="P:regulation of protein stability"/>
    <property type="evidence" value="ECO:0007669"/>
    <property type="project" value="TreeGrafter"/>
</dbReference>
<dbReference type="GO" id="GO:0019005">
    <property type="term" value="C:SCF ubiquitin ligase complex"/>
    <property type="evidence" value="ECO:0007669"/>
    <property type="project" value="TreeGrafter"/>
</dbReference>
<dbReference type="InterPro" id="IPR001810">
    <property type="entry name" value="F-box_dom"/>
</dbReference>
<dbReference type="GO" id="GO:0016020">
    <property type="term" value="C:membrane"/>
    <property type="evidence" value="ECO:0007669"/>
    <property type="project" value="UniProtKB-SubCell"/>
</dbReference>
<dbReference type="InterPro" id="IPR036047">
    <property type="entry name" value="F-box-like_dom_sf"/>
</dbReference>
<keyword evidence="4" id="KW-1133">Transmembrane helix</keyword>
<reference evidence="8" key="1">
    <citation type="submission" date="2022-01" db="UniProtKB">
        <authorList>
            <consortium name="EnsemblMetazoa"/>
        </authorList>
    </citation>
    <scope>IDENTIFICATION</scope>
</reference>
<dbReference type="PANTHER" id="PTHR20988">
    <property type="entry name" value="TRANSMEMBRANE PROTEIN 183A-RELATED"/>
    <property type="match status" value="1"/>
</dbReference>
<sequence>MAERRIRSEPDDNRFNDVESTHTREQDDDDPRARAGELAQSFREIKPERNSSKKVIDHHYKHKMYCTKLPLRGLEDFTYSKNLPQEIWYTISGYILPMDVLSFALICKQSYFVLNMPSFWIRLYKRYSLTNARVPPKLKNDILEKTLGLKTNVVKSLFFSYPPFVNRKNKLDTYEKVLGMKCIDSLIHPKCNEESLETFCWVYDFIFEKFKINTAISSKEKYPINYNPDIGKTILRIKADNYCIIKQIFGLHVKKVKYNKLLRSVHIEFGPAYLPTDSNANAVNVYVYTVDEPPGVFEWWHPSYYEEF</sequence>
<keyword evidence="5" id="KW-0472">Membrane</keyword>
<accession>A0A8I6TKW0</accession>